<name>A0A9N8ED35_9STRA</name>
<dbReference type="EMBL" id="CAICTM010000997">
    <property type="protein sequence ID" value="CAB9519232.1"/>
    <property type="molecule type" value="Genomic_DNA"/>
</dbReference>
<organism evidence="2 3">
    <name type="scientific">Seminavis robusta</name>
    <dbReference type="NCBI Taxonomy" id="568900"/>
    <lineage>
        <taxon>Eukaryota</taxon>
        <taxon>Sar</taxon>
        <taxon>Stramenopiles</taxon>
        <taxon>Ochrophyta</taxon>
        <taxon>Bacillariophyta</taxon>
        <taxon>Bacillariophyceae</taxon>
        <taxon>Bacillariophycidae</taxon>
        <taxon>Naviculales</taxon>
        <taxon>Naviculaceae</taxon>
        <taxon>Seminavis</taxon>
    </lineage>
</organism>
<gene>
    <name evidence="2" type="ORF">SEMRO_999_G229700.1</name>
</gene>
<evidence type="ECO:0000313" key="2">
    <source>
        <dbReference type="EMBL" id="CAB9519232.1"/>
    </source>
</evidence>
<comment type="caution">
    <text evidence="2">The sequence shown here is derived from an EMBL/GenBank/DDBJ whole genome shotgun (WGS) entry which is preliminary data.</text>
</comment>
<evidence type="ECO:0000313" key="3">
    <source>
        <dbReference type="Proteomes" id="UP001153069"/>
    </source>
</evidence>
<dbReference type="AlphaFoldDB" id="A0A9N8ED35"/>
<keyword evidence="3" id="KW-1185">Reference proteome</keyword>
<reference evidence="2" key="1">
    <citation type="submission" date="2020-06" db="EMBL/GenBank/DDBJ databases">
        <authorList>
            <consortium name="Plant Systems Biology data submission"/>
        </authorList>
    </citation>
    <scope>NUCLEOTIDE SEQUENCE</scope>
    <source>
        <strain evidence="2">D6</strain>
    </source>
</reference>
<dbReference type="Proteomes" id="UP001153069">
    <property type="component" value="Unassembled WGS sequence"/>
</dbReference>
<feature type="compositionally biased region" description="Low complexity" evidence="1">
    <location>
        <begin position="19"/>
        <end position="66"/>
    </location>
</feature>
<evidence type="ECO:0000256" key="1">
    <source>
        <dbReference type="SAM" id="MobiDB-lite"/>
    </source>
</evidence>
<feature type="region of interest" description="Disordered" evidence="1">
    <location>
        <begin position="1"/>
        <end position="67"/>
    </location>
</feature>
<dbReference type="OrthoDB" id="55425at2759"/>
<accession>A0A9N8ED35</accession>
<sequence length="271" mass="29424">MIDNDGASVSNIFEHSDNTTPASPTAGTTTAAPTTTGAINGTQTRPPAGNGTATPTMPTNTTLTKAPTEDSNTALIPVDDNSCTDNDNCTKGEQFCGRDGTCHPYSCEDWYTQGPLSFTSYDDENPVDLTCMDIAESEARELNLNALVFACKRFPIGRVAPQTKAVSKVFNYICTATPREGHGFVCYRFKEYTNFNNYQNDVASLNLQIPPCQGGADQPPLAEYWYQTTLAQTRPGVEEIIVTGPERTAGFSQVNAFKPIYAHIFSQFPAR</sequence>
<proteinExistence type="predicted"/>
<protein>
    <submittedName>
        <fullName evidence="2">Uncharacterized protein</fullName>
    </submittedName>
</protein>